<sequence>MGEKVSEAPEPVPRGCSGHGARTPAPAPVAASSPAASLAESSSGSETLSEEGEPGGFSRGQQPQPPPGGALGVRLPAAWAPARVLLERGVPALPPPPPEGAAPPAPRGSSASQEEQDEELDHILSPPPMPFRKCSNPDVASGPGKSLKYKRQLSEDGRQLRRGSLGGALTGRYLLPNPAAGQAWPASAETSNLVRMRSQALGQSAPLLTASLKELSLPRRGSLIDSQKWNCLVKRPTCPNAKRTSPPR</sequence>
<feature type="compositionally biased region" description="Pro residues" evidence="1">
    <location>
        <begin position="92"/>
        <end position="106"/>
    </location>
</feature>
<reference evidence="2" key="3">
    <citation type="submission" date="2025-09" db="UniProtKB">
        <authorList>
            <consortium name="Ensembl"/>
        </authorList>
    </citation>
    <scope>IDENTIFICATION</scope>
</reference>
<organism evidence="2 3">
    <name type="scientific">Microcebus murinus</name>
    <name type="common">Gray mouse lemur</name>
    <name type="synonym">Lemur murinus</name>
    <dbReference type="NCBI Taxonomy" id="30608"/>
    <lineage>
        <taxon>Eukaryota</taxon>
        <taxon>Metazoa</taxon>
        <taxon>Chordata</taxon>
        <taxon>Craniata</taxon>
        <taxon>Vertebrata</taxon>
        <taxon>Euteleostomi</taxon>
        <taxon>Mammalia</taxon>
        <taxon>Eutheria</taxon>
        <taxon>Euarchontoglires</taxon>
        <taxon>Primates</taxon>
        <taxon>Strepsirrhini</taxon>
        <taxon>Lemuriformes</taxon>
        <taxon>Cheirogaleidae</taxon>
        <taxon>Microcebus</taxon>
    </lineage>
</organism>
<accession>A0A8C5VZX8</accession>
<dbReference type="Proteomes" id="UP000694394">
    <property type="component" value="Chromosome 12"/>
</dbReference>
<dbReference type="EMBL" id="ABDC03016041">
    <property type="status" value="NOT_ANNOTATED_CDS"/>
    <property type="molecule type" value="Genomic_DNA"/>
</dbReference>
<evidence type="ECO:0000313" key="3">
    <source>
        <dbReference type="Proteomes" id="UP000694394"/>
    </source>
</evidence>
<reference evidence="2" key="2">
    <citation type="submission" date="2025-08" db="UniProtKB">
        <authorList>
            <consortium name="Ensembl"/>
        </authorList>
    </citation>
    <scope>IDENTIFICATION</scope>
</reference>
<evidence type="ECO:0000256" key="1">
    <source>
        <dbReference type="SAM" id="MobiDB-lite"/>
    </source>
</evidence>
<feature type="region of interest" description="Disordered" evidence="1">
    <location>
        <begin position="88"/>
        <end position="164"/>
    </location>
</feature>
<keyword evidence="3" id="KW-1185">Reference proteome</keyword>
<proteinExistence type="predicted"/>
<evidence type="ECO:0000313" key="2">
    <source>
        <dbReference type="Ensembl" id="ENSMICP00000034012.2"/>
    </source>
</evidence>
<feature type="region of interest" description="Disordered" evidence="1">
    <location>
        <begin position="1"/>
        <end position="74"/>
    </location>
</feature>
<feature type="compositionally biased region" description="Low complexity" evidence="1">
    <location>
        <begin position="20"/>
        <end position="47"/>
    </location>
</feature>
<dbReference type="Ensembl" id="ENSMICT00000050867.2">
    <property type="protein sequence ID" value="ENSMICP00000034012.2"/>
    <property type="gene ID" value="ENSMICG00000011481.3"/>
</dbReference>
<protein>
    <submittedName>
        <fullName evidence="2">Microtubule associated serine/threonine kinase family member 4</fullName>
    </submittedName>
</protein>
<gene>
    <name evidence="2" type="primary">MAST4</name>
</gene>
<dbReference type="AlphaFoldDB" id="A0A8C5VZX8"/>
<name>A0A8C5VZX8_MICMU</name>
<dbReference type="GeneTree" id="ENSGT00940000156399"/>
<reference evidence="2" key="1">
    <citation type="submission" date="2016-12" db="EMBL/GenBank/DDBJ databases">
        <title>Mouse lemur reference genome and diversity panel.</title>
        <authorList>
            <person name="Harris R."/>
            <person name="Larsen P."/>
            <person name="Liu Y."/>
            <person name="Hughes D.S."/>
            <person name="Murali S."/>
            <person name="Raveendran M."/>
            <person name="Korchina V."/>
            <person name="Wang M."/>
            <person name="Jhangiani S."/>
            <person name="Bandaranaike D."/>
            <person name="Bellair M."/>
            <person name="Blankenburg K."/>
            <person name="Chao H."/>
            <person name="Dahdouli M."/>
            <person name="Dinh H."/>
            <person name="Doddapaneni H."/>
            <person name="English A."/>
            <person name="Firestine M."/>
            <person name="Gnanaolivu R."/>
            <person name="Gross S."/>
            <person name="Hernandez B."/>
            <person name="Javaid M."/>
            <person name="Jayaseelan J."/>
            <person name="Jones J."/>
            <person name="Khan Z."/>
            <person name="Kovar C."/>
            <person name="Kurapati P."/>
            <person name="Le B."/>
            <person name="Lee S."/>
            <person name="Li M."/>
            <person name="Mathew T."/>
            <person name="Narasimhan A."/>
            <person name="Ngo D."/>
            <person name="Nguyen L."/>
            <person name="Okwuonu G."/>
            <person name="Ongeri F."/>
            <person name="Osuji N."/>
            <person name="Pu L.-L."/>
            <person name="Puazo M."/>
            <person name="Quiroz J."/>
            <person name="Raj R."/>
            <person name="Rajbhandari K."/>
            <person name="Reid J.G."/>
            <person name="Santibanez J."/>
            <person name="Sexton D."/>
            <person name="Skinner E."/>
            <person name="Vee V."/>
            <person name="Weissenberger G."/>
            <person name="Wu Y."/>
            <person name="Xin Y."/>
            <person name="Han Y."/>
            <person name="Campbell C."/>
            <person name="Brown A."/>
            <person name="Sullivan B."/>
            <person name="Shelton J."/>
            <person name="Brown S."/>
            <person name="Dudchenko O."/>
            <person name="Machol I."/>
            <person name="Durand N."/>
            <person name="Shamim M."/>
            <person name="Lieberman A."/>
            <person name="Muzny D.M."/>
            <person name="Richards S."/>
            <person name="Yoder A."/>
            <person name="Worley K.C."/>
            <person name="Rogers J."/>
            <person name="Gibbs R.A."/>
        </authorList>
    </citation>
    <scope>NUCLEOTIDE SEQUENCE [LARGE SCALE GENOMIC DNA]</scope>
</reference>